<keyword evidence="2" id="KW-1185">Reference proteome</keyword>
<evidence type="ECO:0000313" key="2">
    <source>
        <dbReference type="Proteomes" id="UP001139031"/>
    </source>
</evidence>
<dbReference type="InterPro" id="IPR029056">
    <property type="entry name" value="Ribokinase-like"/>
</dbReference>
<proteinExistence type="predicted"/>
<evidence type="ECO:0000313" key="1">
    <source>
        <dbReference type="EMBL" id="MBZ5715668.1"/>
    </source>
</evidence>
<dbReference type="Proteomes" id="UP001139031">
    <property type="component" value="Unassembled WGS sequence"/>
</dbReference>
<gene>
    <name evidence="1" type="ORF">K7C98_41115</name>
</gene>
<reference evidence="1" key="1">
    <citation type="submission" date="2021-08" db="EMBL/GenBank/DDBJ databases">
        <authorList>
            <person name="Stevens D.C."/>
        </authorList>
    </citation>
    <scope>NUCLEOTIDE SEQUENCE</scope>
    <source>
        <strain evidence="1">DSM 53165</strain>
    </source>
</reference>
<dbReference type="Gene3D" id="3.40.1190.20">
    <property type="match status" value="1"/>
</dbReference>
<accession>A0ABS7U5E2</accession>
<name>A0ABS7U5E2_9BACT</name>
<evidence type="ECO:0008006" key="3">
    <source>
        <dbReference type="Google" id="ProtNLM"/>
    </source>
</evidence>
<dbReference type="RefSeq" id="WP_224197404.1">
    <property type="nucleotide sequence ID" value="NZ_JAIRAU010000057.1"/>
</dbReference>
<sequence length="80" mass="8564">MPPAVSHWTPDAKLRAGRTYFEPGGGINIARALRRLGERARALWLCSGTDGQRLGALLDAEGIEHEPVLIADERATGGLS</sequence>
<dbReference type="SUPFAM" id="SSF53613">
    <property type="entry name" value="Ribokinase-like"/>
    <property type="match status" value="1"/>
</dbReference>
<protein>
    <recommendedName>
        <fullName evidence="3">Carbohydrate kinase PfkB domain-containing protein</fullName>
    </recommendedName>
</protein>
<organism evidence="1 2">
    <name type="scientific">Nannocystis pusilla</name>
    <dbReference type="NCBI Taxonomy" id="889268"/>
    <lineage>
        <taxon>Bacteria</taxon>
        <taxon>Pseudomonadati</taxon>
        <taxon>Myxococcota</taxon>
        <taxon>Polyangia</taxon>
        <taxon>Nannocystales</taxon>
        <taxon>Nannocystaceae</taxon>
        <taxon>Nannocystis</taxon>
    </lineage>
</organism>
<dbReference type="EMBL" id="JAIRAU010000057">
    <property type="protein sequence ID" value="MBZ5715668.1"/>
    <property type="molecule type" value="Genomic_DNA"/>
</dbReference>
<comment type="caution">
    <text evidence="1">The sequence shown here is derived from an EMBL/GenBank/DDBJ whole genome shotgun (WGS) entry which is preliminary data.</text>
</comment>